<dbReference type="RefSeq" id="WP_345591258.1">
    <property type="nucleotide sequence ID" value="NZ_BAABJG010000027.1"/>
</dbReference>
<evidence type="ECO:0000313" key="1">
    <source>
        <dbReference type="EMBL" id="MFD1218942.1"/>
    </source>
</evidence>
<evidence type="ECO:0000313" key="2">
    <source>
        <dbReference type="Proteomes" id="UP001597180"/>
    </source>
</evidence>
<dbReference type="Proteomes" id="UP001597180">
    <property type="component" value="Unassembled WGS sequence"/>
</dbReference>
<dbReference type="EMBL" id="JBHTLU010000007">
    <property type="protein sequence ID" value="MFD1218942.1"/>
    <property type="molecule type" value="Genomic_DNA"/>
</dbReference>
<organism evidence="1 2">
    <name type="scientific">Paenibacillus vulneris</name>
    <dbReference type="NCBI Taxonomy" id="1133364"/>
    <lineage>
        <taxon>Bacteria</taxon>
        <taxon>Bacillati</taxon>
        <taxon>Bacillota</taxon>
        <taxon>Bacilli</taxon>
        <taxon>Bacillales</taxon>
        <taxon>Paenibacillaceae</taxon>
        <taxon>Paenibacillus</taxon>
    </lineage>
</organism>
<protein>
    <recommendedName>
        <fullName evidence="3">Transposase</fullName>
    </recommendedName>
</protein>
<comment type="caution">
    <text evidence="1">The sequence shown here is derived from an EMBL/GenBank/DDBJ whole genome shotgun (WGS) entry which is preliminary data.</text>
</comment>
<evidence type="ECO:0008006" key="3">
    <source>
        <dbReference type="Google" id="ProtNLM"/>
    </source>
</evidence>
<reference evidence="2" key="1">
    <citation type="journal article" date="2019" name="Int. J. Syst. Evol. Microbiol.">
        <title>The Global Catalogue of Microorganisms (GCM) 10K type strain sequencing project: providing services to taxonomists for standard genome sequencing and annotation.</title>
        <authorList>
            <consortium name="The Broad Institute Genomics Platform"/>
            <consortium name="The Broad Institute Genome Sequencing Center for Infectious Disease"/>
            <person name="Wu L."/>
            <person name="Ma J."/>
        </authorList>
    </citation>
    <scope>NUCLEOTIDE SEQUENCE [LARGE SCALE GENOMIC DNA]</scope>
    <source>
        <strain evidence="2">CCUG 53270</strain>
    </source>
</reference>
<accession>A0ABW3UFC7</accession>
<gene>
    <name evidence="1" type="ORF">ACFQ4B_02315</name>
</gene>
<name>A0ABW3UFC7_9BACL</name>
<sequence>MGTSSCLTPAEWGNDSKAVIGRVKVMRQQLRLDRNAAVLRSVV</sequence>
<proteinExistence type="predicted"/>
<keyword evidence="2" id="KW-1185">Reference proteome</keyword>